<reference evidence="1" key="1">
    <citation type="journal article" date="2014" name="Front. Microbiol.">
        <title>High frequency of phylogenetically diverse reductive dehalogenase-homologous genes in deep subseafloor sedimentary metagenomes.</title>
        <authorList>
            <person name="Kawai M."/>
            <person name="Futagami T."/>
            <person name="Toyoda A."/>
            <person name="Takaki Y."/>
            <person name="Nishi S."/>
            <person name="Hori S."/>
            <person name="Arai W."/>
            <person name="Tsubouchi T."/>
            <person name="Morono Y."/>
            <person name="Uchiyama I."/>
            <person name="Ito T."/>
            <person name="Fujiyama A."/>
            <person name="Inagaki F."/>
            <person name="Takami H."/>
        </authorList>
    </citation>
    <scope>NUCLEOTIDE SEQUENCE</scope>
    <source>
        <strain evidence="1">Expedition CK06-06</strain>
    </source>
</reference>
<proteinExistence type="predicted"/>
<name>X1SVE3_9ZZZZ</name>
<evidence type="ECO:0000313" key="1">
    <source>
        <dbReference type="EMBL" id="GAI97007.1"/>
    </source>
</evidence>
<dbReference type="AlphaFoldDB" id="X1SVE3"/>
<feature type="non-terminal residue" evidence="1">
    <location>
        <position position="1"/>
    </location>
</feature>
<dbReference type="EMBL" id="BARW01024885">
    <property type="protein sequence ID" value="GAI97007.1"/>
    <property type="molecule type" value="Genomic_DNA"/>
</dbReference>
<sequence>EWVLESKKILDILYEDLTKEKVKPKGIESIEGEVSVFTFDSLNEMMKFWEDIIDDWYKHFKKGDYNINCWQGAHVWEGLLHLDKEKKIMGQLRKKRIKSYAISTGSTPLDRNLWRFYKNIGLKTRLYPSSSSFDKSYYVGTYGEIIVQAHYPEKLVKKLDSFFKKNKDIKHLDLNELTNIVNTKAKIKLTVIKNLAMAKQINKSIISQIV</sequence>
<comment type="caution">
    <text evidence="1">The sequence shown here is derived from an EMBL/GenBank/DDBJ whole genome shotgun (WGS) entry which is preliminary data.</text>
</comment>
<protein>
    <submittedName>
        <fullName evidence="1">Uncharacterized protein</fullName>
    </submittedName>
</protein>
<gene>
    <name evidence="1" type="ORF">S12H4_40921</name>
</gene>
<organism evidence="1">
    <name type="scientific">marine sediment metagenome</name>
    <dbReference type="NCBI Taxonomy" id="412755"/>
    <lineage>
        <taxon>unclassified sequences</taxon>
        <taxon>metagenomes</taxon>
        <taxon>ecological metagenomes</taxon>
    </lineage>
</organism>
<accession>X1SVE3</accession>